<dbReference type="EMBL" id="OW152814">
    <property type="protein sequence ID" value="CAH2050925.1"/>
    <property type="molecule type" value="Genomic_DNA"/>
</dbReference>
<organism evidence="2 3">
    <name type="scientific">Iphiclides podalirius</name>
    <name type="common">scarce swallowtail</name>
    <dbReference type="NCBI Taxonomy" id="110791"/>
    <lineage>
        <taxon>Eukaryota</taxon>
        <taxon>Metazoa</taxon>
        <taxon>Ecdysozoa</taxon>
        <taxon>Arthropoda</taxon>
        <taxon>Hexapoda</taxon>
        <taxon>Insecta</taxon>
        <taxon>Pterygota</taxon>
        <taxon>Neoptera</taxon>
        <taxon>Endopterygota</taxon>
        <taxon>Lepidoptera</taxon>
        <taxon>Glossata</taxon>
        <taxon>Ditrysia</taxon>
        <taxon>Papilionoidea</taxon>
        <taxon>Papilionidae</taxon>
        <taxon>Papilioninae</taxon>
        <taxon>Iphiclides</taxon>
    </lineage>
</organism>
<evidence type="ECO:0000256" key="1">
    <source>
        <dbReference type="SAM" id="MobiDB-lite"/>
    </source>
</evidence>
<dbReference type="Proteomes" id="UP000837857">
    <property type="component" value="Chromosome 2"/>
</dbReference>
<keyword evidence="3" id="KW-1185">Reference proteome</keyword>
<feature type="non-terminal residue" evidence="2">
    <location>
        <position position="1"/>
    </location>
</feature>
<protein>
    <submittedName>
        <fullName evidence="2">Uncharacterized protein</fullName>
    </submittedName>
</protein>
<sequence length="369" mass="41219">MDAGGTNQIVFRGSQWGRPMFSKGVEHAEMMMNAYFDVGVSEVPDRGKRYGDVARGSPLNSWPQASEAQFDQYPVLVGAVHHRCELLRNRRAADQLQARVNPRGGGFNSGTYLNCPLPITIRKTHKQRAVTSTSSLKPNGKTAHKPKPREPVKTIVKYVTKQIHIYPMYPILTVERLPNLDYHISVLTESIGRRPRVYPHGKGVRFVPESNDEYRTIQRYLAKIESAERIAWCSYTLAPGNSLKVNVKVREVEIVKITEDLDKLKLQSVTNPAVAKLKESPPKDMKSSTKDSLPKDVKVSRKDCSPKDGNISMKDSLTEDAKSPTSNQVLKERAAKFARVPSDSDPNRPTHGLAAGATFARHRSGTPYF</sequence>
<evidence type="ECO:0000313" key="3">
    <source>
        <dbReference type="Proteomes" id="UP000837857"/>
    </source>
</evidence>
<reference evidence="2" key="1">
    <citation type="submission" date="2022-03" db="EMBL/GenBank/DDBJ databases">
        <authorList>
            <person name="Martin H S."/>
        </authorList>
    </citation>
    <scope>NUCLEOTIDE SEQUENCE</scope>
</reference>
<feature type="region of interest" description="Disordered" evidence="1">
    <location>
        <begin position="275"/>
        <end position="369"/>
    </location>
</feature>
<accession>A0ABN8IBR8</accession>
<feature type="compositionally biased region" description="Basic residues" evidence="1">
    <location>
        <begin position="360"/>
        <end position="369"/>
    </location>
</feature>
<feature type="region of interest" description="Disordered" evidence="1">
    <location>
        <begin position="126"/>
        <end position="148"/>
    </location>
</feature>
<feature type="compositionally biased region" description="Basic and acidic residues" evidence="1">
    <location>
        <begin position="276"/>
        <end position="306"/>
    </location>
</feature>
<evidence type="ECO:0000313" key="2">
    <source>
        <dbReference type="EMBL" id="CAH2050925.1"/>
    </source>
</evidence>
<proteinExistence type="predicted"/>
<name>A0ABN8IBR8_9NEOP</name>
<gene>
    <name evidence="2" type="ORF">IPOD504_LOCUS7776</name>
</gene>